<organism evidence="1 2">
    <name type="scientific">Monilinia vaccinii-corymbosi</name>
    <dbReference type="NCBI Taxonomy" id="61207"/>
    <lineage>
        <taxon>Eukaryota</taxon>
        <taxon>Fungi</taxon>
        <taxon>Dikarya</taxon>
        <taxon>Ascomycota</taxon>
        <taxon>Pezizomycotina</taxon>
        <taxon>Leotiomycetes</taxon>
        <taxon>Helotiales</taxon>
        <taxon>Sclerotiniaceae</taxon>
        <taxon>Monilinia</taxon>
    </lineage>
</organism>
<name>A0A8A3P380_9HELO</name>
<keyword evidence="2" id="KW-1185">Reference proteome</keyword>
<protein>
    <submittedName>
        <fullName evidence="1">Uncharacterized protein</fullName>
    </submittedName>
</protein>
<dbReference type="Proteomes" id="UP000672032">
    <property type="component" value="Chromosome 2"/>
</dbReference>
<reference evidence="1" key="1">
    <citation type="submission" date="2020-10" db="EMBL/GenBank/DDBJ databases">
        <title>Genome Sequence of Monilinia vaccinii-corymbosi Sheds Light on Mummy Berry Disease Infection of Blueberry and Mating Type.</title>
        <authorList>
            <person name="Yow A.G."/>
            <person name="Zhang Y."/>
            <person name="Bansal K."/>
            <person name="Eacker S.M."/>
            <person name="Sullivan S."/>
            <person name="Liachko I."/>
            <person name="Cubeta M.A."/>
            <person name="Rollins J.A."/>
            <person name="Ashrafi H."/>
        </authorList>
    </citation>
    <scope>NUCLEOTIDE SEQUENCE</scope>
    <source>
        <strain evidence="1">RL-1</strain>
    </source>
</reference>
<proteinExistence type="predicted"/>
<accession>A0A8A3P380</accession>
<evidence type="ECO:0000313" key="2">
    <source>
        <dbReference type="Proteomes" id="UP000672032"/>
    </source>
</evidence>
<dbReference type="AlphaFoldDB" id="A0A8A3P380"/>
<evidence type="ECO:0000313" key="1">
    <source>
        <dbReference type="EMBL" id="QSZ31562.1"/>
    </source>
</evidence>
<dbReference type="EMBL" id="CP063406">
    <property type="protein sequence ID" value="QSZ31562.1"/>
    <property type="molecule type" value="Genomic_DNA"/>
</dbReference>
<sequence>MDGDGPDDKDRKTILNKKMLAAIESLTDKIDGFQAHVEKLSSTIKDLATATEEHQLSGERMLKTIKELTCSTKERQVPDKKLLSAIEDLAASIKERQVLDEKFVRAINELTDSAKELRVPDEKLSSSIEKIMTFTEDLSITDKELLTATKELQLPDKYDMTLNRAALEAVDGKPAFTGLIRFEHCSGNYETQSVWQGITLHAHDRPFTVRVLMQHIQTTISNLHPEKPTSGIELMDVSFIWDNMEIKNMPSDAGGRVYHIQGRGGADESVRENALVSDSLETMMARGVRDYIYVRYRLDKVDHAEWCGPEMRFEI</sequence>
<gene>
    <name evidence="1" type="ORF">DSL72_001129</name>
</gene>
<dbReference type="OrthoDB" id="3533442at2759"/>